<sequence length="582" mass="61577" precursor="true">MSKTRQTFWPLLAAAALLAPSEAVAAPEERTVAVATVNPLATDAALEIYRQGGNAVDAAITAALTLGVVDGHNSGIGGGCLILVRTPEGEFLAIDGRETAPAAANRDMYLRDGQARPDLSQTGPLASGTPGAVAAYALLSEKLGALPFADLLAPGAQLAEDGFVVSRSLASALRSKARTLRRFPASARELLGDDGHAPAAGDTVTRPDLGRTYRKIASEGPDWFYRGGFAQATDKWMRENGGIMTASDLAGYEAKLRNPIRSEYRGREIVGFPPPSSGGVHVAQMLNMLEGYELDQLFAEDPAQAKHLVAEVMKLAFADRAYWLGDSDFVDVPRRLASKEYARQLAAKISLDHATDVPAHGEPAQWRQDLFGRHTTHIAAADSDGYWVAITATVNTSFGSKVVIPGTGVVMNNEMDDFAIHPGTPNAFGLVGAENNSVAAGKRPLSSMSPTIVLDERGEPLLTVGAAGGPKIITQVLWAIVNTVDRGMSPNKAIAAPRVHHQWRPDVVSYETATPDEEVARLKAFGHRVAPLGSGGRAQLIARDPENGFVAVYDPRIKGKATVENLPATPAEATPLEPAAAN</sequence>
<dbReference type="SUPFAM" id="SSF56235">
    <property type="entry name" value="N-terminal nucleophile aminohydrolases (Ntn hydrolases)"/>
    <property type="match status" value="1"/>
</dbReference>
<comment type="catalytic activity">
    <reaction evidence="2 7">
        <text>glutathione + H2O = L-cysteinylglycine + L-glutamate</text>
        <dbReference type="Rhea" id="RHEA:28807"/>
        <dbReference type="ChEBI" id="CHEBI:15377"/>
        <dbReference type="ChEBI" id="CHEBI:29985"/>
        <dbReference type="ChEBI" id="CHEBI:57925"/>
        <dbReference type="ChEBI" id="CHEBI:61694"/>
        <dbReference type="EC" id="3.4.19.13"/>
    </reaction>
</comment>
<dbReference type="GO" id="GO:0006750">
    <property type="term" value="P:glutathione biosynthetic process"/>
    <property type="evidence" value="ECO:0007669"/>
    <property type="project" value="UniProtKB-KW"/>
</dbReference>
<accession>A0A5C5VI52</accession>
<evidence type="ECO:0000256" key="3">
    <source>
        <dbReference type="ARBA" id="ARBA00023315"/>
    </source>
</evidence>
<dbReference type="InterPro" id="IPR043137">
    <property type="entry name" value="GGT_ssub_C"/>
</dbReference>
<comment type="pathway">
    <text evidence="7">Sulfur metabolism; glutathione metabolism.</text>
</comment>
<dbReference type="OrthoDB" id="9781342at2"/>
<keyword evidence="10" id="KW-1185">Reference proteome</keyword>
<dbReference type="EC" id="2.3.2.2" evidence="7"/>
<comment type="PTM">
    <text evidence="7">Cleaved by autocatalysis into a large and a small subunit.</text>
</comment>
<keyword evidence="7 9" id="KW-0808">Transferase</keyword>
<dbReference type="AlphaFoldDB" id="A0A5C5VI52"/>
<evidence type="ECO:0000256" key="5">
    <source>
        <dbReference type="PIRSR" id="PIRSR600101-1"/>
    </source>
</evidence>
<evidence type="ECO:0000256" key="4">
    <source>
        <dbReference type="ARBA" id="ARBA00047417"/>
    </source>
</evidence>
<keyword evidence="8" id="KW-0732">Signal</keyword>
<comment type="subunit">
    <text evidence="7">This enzyme consists of two polypeptide chains, which are synthesized in precursor form from a single polypeptide.</text>
</comment>
<reference evidence="9 10" key="1">
    <citation type="submission" date="2019-02" db="EMBL/GenBank/DDBJ databases">
        <title>Deep-cultivation of Planctomycetes and their phenomic and genomic characterization uncovers novel biology.</title>
        <authorList>
            <person name="Wiegand S."/>
            <person name="Jogler M."/>
            <person name="Boedeker C."/>
            <person name="Pinto D."/>
            <person name="Vollmers J."/>
            <person name="Rivas-Marin E."/>
            <person name="Kohn T."/>
            <person name="Peeters S.H."/>
            <person name="Heuer A."/>
            <person name="Rast P."/>
            <person name="Oberbeckmann S."/>
            <person name="Bunk B."/>
            <person name="Jeske O."/>
            <person name="Meyerdierks A."/>
            <person name="Storesund J.E."/>
            <person name="Kallscheuer N."/>
            <person name="Luecker S."/>
            <person name="Lage O.M."/>
            <person name="Pohl T."/>
            <person name="Merkel B.J."/>
            <person name="Hornburger P."/>
            <person name="Mueller R.-W."/>
            <person name="Bruemmer F."/>
            <person name="Labrenz M."/>
            <person name="Spormann A.M."/>
            <person name="Op Den Camp H."/>
            <person name="Overmann J."/>
            <person name="Amann R."/>
            <person name="Jetten M.S.M."/>
            <person name="Mascher T."/>
            <person name="Medema M.H."/>
            <person name="Devos D.P."/>
            <person name="Kaster A.-K."/>
            <person name="Ovreas L."/>
            <person name="Rohde M."/>
            <person name="Galperin M.Y."/>
            <person name="Jogler C."/>
        </authorList>
    </citation>
    <scope>NUCLEOTIDE SEQUENCE [LARGE SCALE GENOMIC DNA]</scope>
    <source>
        <strain evidence="9 10">KOR34</strain>
    </source>
</reference>
<comment type="catalytic activity">
    <reaction evidence="4 7">
        <text>an N-terminal (5-L-glutamyl)-[peptide] + an alpha-amino acid = 5-L-glutamyl amino acid + an N-terminal L-alpha-aminoacyl-[peptide]</text>
        <dbReference type="Rhea" id="RHEA:23904"/>
        <dbReference type="Rhea" id="RHEA-COMP:9780"/>
        <dbReference type="Rhea" id="RHEA-COMP:9795"/>
        <dbReference type="ChEBI" id="CHEBI:77644"/>
        <dbReference type="ChEBI" id="CHEBI:78597"/>
        <dbReference type="ChEBI" id="CHEBI:78599"/>
        <dbReference type="ChEBI" id="CHEBI:78608"/>
        <dbReference type="EC" id="2.3.2.2"/>
    </reaction>
</comment>
<dbReference type="UniPathway" id="UPA00204"/>
<dbReference type="Proteomes" id="UP000316714">
    <property type="component" value="Unassembled WGS sequence"/>
</dbReference>
<dbReference type="PANTHER" id="PTHR43199:SF6">
    <property type="entry name" value="GLUTATHIONE HYDROLASE PROENZYME"/>
    <property type="match status" value="1"/>
</dbReference>
<dbReference type="GO" id="GO:0036374">
    <property type="term" value="F:glutathione hydrolase activity"/>
    <property type="evidence" value="ECO:0007669"/>
    <property type="project" value="UniProtKB-UniRule"/>
</dbReference>
<dbReference type="EMBL" id="SIHJ01000001">
    <property type="protein sequence ID" value="TWT37435.1"/>
    <property type="molecule type" value="Genomic_DNA"/>
</dbReference>
<organism evidence="9 10">
    <name type="scientific">Posidoniimonas corsicana</name>
    <dbReference type="NCBI Taxonomy" id="1938618"/>
    <lineage>
        <taxon>Bacteria</taxon>
        <taxon>Pseudomonadati</taxon>
        <taxon>Planctomycetota</taxon>
        <taxon>Planctomycetia</taxon>
        <taxon>Pirellulales</taxon>
        <taxon>Lacipirellulaceae</taxon>
        <taxon>Posidoniimonas</taxon>
    </lineage>
</organism>
<dbReference type="Gene3D" id="3.60.20.40">
    <property type="match status" value="1"/>
</dbReference>
<dbReference type="EC" id="3.4.19.13" evidence="7"/>
<feature type="chain" id="PRO_5022913667" description="Glutathione hydrolase proenzyme" evidence="8">
    <location>
        <begin position="26"/>
        <end position="582"/>
    </location>
</feature>
<gene>
    <name evidence="9" type="primary">ggt_1</name>
    <name evidence="9" type="ORF">KOR34_23850</name>
</gene>
<dbReference type="PANTHER" id="PTHR43199">
    <property type="entry name" value="GLUTATHIONE HYDROLASE"/>
    <property type="match status" value="1"/>
</dbReference>
<evidence type="ECO:0000256" key="8">
    <source>
        <dbReference type="SAM" id="SignalP"/>
    </source>
</evidence>
<evidence type="ECO:0000313" key="9">
    <source>
        <dbReference type="EMBL" id="TWT37435.1"/>
    </source>
</evidence>
<comment type="similarity">
    <text evidence="7">Belongs to the gamma-glutamyltransferase family.</text>
</comment>
<feature type="binding site" evidence="6">
    <location>
        <position position="97"/>
    </location>
    <ligand>
        <name>L-glutamate</name>
        <dbReference type="ChEBI" id="CHEBI:29985"/>
    </ligand>
</feature>
<feature type="binding site" evidence="6">
    <location>
        <begin position="446"/>
        <end position="447"/>
    </location>
    <ligand>
        <name>L-glutamate</name>
        <dbReference type="ChEBI" id="CHEBI:29985"/>
    </ligand>
</feature>
<keyword evidence="3 7" id="KW-0012">Acyltransferase</keyword>
<feature type="active site" description="Nucleophile" evidence="5">
    <location>
        <position position="375"/>
    </location>
</feature>
<feature type="binding site" evidence="6">
    <location>
        <position position="469"/>
    </location>
    <ligand>
        <name>L-glutamate</name>
        <dbReference type="ChEBI" id="CHEBI:29985"/>
    </ligand>
</feature>
<dbReference type="PRINTS" id="PR01210">
    <property type="entry name" value="GGTRANSPTASE"/>
</dbReference>
<feature type="binding site" evidence="6">
    <location>
        <position position="417"/>
    </location>
    <ligand>
        <name>L-glutamate</name>
        <dbReference type="ChEBI" id="CHEBI:29985"/>
    </ligand>
</feature>
<feature type="binding site" evidence="6">
    <location>
        <begin position="393"/>
        <end position="395"/>
    </location>
    <ligand>
        <name>L-glutamate</name>
        <dbReference type="ChEBI" id="CHEBI:29985"/>
    </ligand>
</feature>
<evidence type="ECO:0000256" key="6">
    <source>
        <dbReference type="PIRSR" id="PIRSR600101-2"/>
    </source>
</evidence>
<evidence type="ECO:0000256" key="1">
    <source>
        <dbReference type="ARBA" id="ARBA00001049"/>
    </source>
</evidence>
<dbReference type="Gene3D" id="1.10.246.130">
    <property type="match status" value="1"/>
</dbReference>
<dbReference type="InterPro" id="IPR029055">
    <property type="entry name" value="Ntn_hydrolases_N"/>
</dbReference>
<dbReference type="Pfam" id="PF01019">
    <property type="entry name" value="G_glu_transpept"/>
    <property type="match status" value="1"/>
</dbReference>
<evidence type="ECO:0000313" key="10">
    <source>
        <dbReference type="Proteomes" id="UP000316714"/>
    </source>
</evidence>
<protein>
    <recommendedName>
        <fullName evidence="7">Glutathione hydrolase proenzyme</fullName>
        <ecNumber evidence="7">2.3.2.2</ecNumber>
        <ecNumber evidence="7">3.4.19.13</ecNumber>
    </recommendedName>
    <component>
        <recommendedName>
            <fullName evidence="7">Glutathione hydrolase large chain</fullName>
        </recommendedName>
    </component>
    <component>
        <recommendedName>
            <fullName evidence="7">Glutathione hydrolase small chain</fullName>
        </recommendedName>
    </component>
</protein>
<dbReference type="NCBIfam" id="TIGR00066">
    <property type="entry name" value="g_glut_trans"/>
    <property type="match status" value="1"/>
</dbReference>
<keyword evidence="7" id="KW-0317">Glutathione biosynthesis</keyword>
<name>A0A5C5VI52_9BACT</name>
<dbReference type="InterPro" id="IPR051792">
    <property type="entry name" value="GGT_bact"/>
</dbReference>
<evidence type="ECO:0000256" key="2">
    <source>
        <dbReference type="ARBA" id="ARBA00001089"/>
    </source>
</evidence>
<dbReference type="GO" id="GO:0006751">
    <property type="term" value="P:glutathione catabolic process"/>
    <property type="evidence" value="ECO:0007669"/>
    <property type="project" value="UniProtKB-UniRule"/>
</dbReference>
<keyword evidence="7" id="KW-0378">Hydrolase</keyword>
<dbReference type="GO" id="GO:0103068">
    <property type="term" value="F:leukotriene C4 gamma-glutamyl transferase activity"/>
    <property type="evidence" value="ECO:0007669"/>
    <property type="project" value="UniProtKB-EC"/>
</dbReference>
<keyword evidence="7" id="KW-0865">Zymogen</keyword>
<dbReference type="RefSeq" id="WP_146564772.1">
    <property type="nucleotide sequence ID" value="NZ_SIHJ01000001.1"/>
</dbReference>
<dbReference type="InterPro" id="IPR043138">
    <property type="entry name" value="GGT_lsub"/>
</dbReference>
<dbReference type="InterPro" id="IPR000101">
    <property type="entry name" value="GGT_peptidase"/>
</dbReference>
<proteinExistence type="inferred from homology"/>
<feature type="signal peptide" evidence="8">
    <location>
        <begin position="1"/>
        <end position="25"/>
    </location>
</feature>
<evidence type="ECO:0000256" key="7">
    <source>
        <dbReference type="RuleBase" id="RU368036"/>
    </source>
</evidence>
<comment type="caution">
    <text evidence="9">The sequence shown here is derived from an EMBL/GenBank/DDBJ whole genome shotgun (WGS) entry which is preliminary data.</text>
</comment>
<comment type="catalytic activity">
    <reaction evidence="1 7">
        <text>an S-substituted glutathione + H2O = an S-substituted L-cysteinylglycine + L-glutamate</text>
        <dbReference type="Rhea" id="RHEA:59468"/>
        <dbReference type="ChEBI" id="CHEBI:15377"/>
        <dbReference type="ChEBI" id="CHEBI:29985"/>
        <dbReference type="ChEBI" id="CHEBI:90779"/>
        <dbReference type="ChEBI" id="CHEBI:143103"/>
        <dbReference type="EC" id="3.4.19.13"/>
    </reaction>
</comment>